<feature type="region of interest" description="Disordered" evidence="2">
    <location>
        <begin position="119"/>
        <end position="157"/>
    </location>
</feature>
<accession>A0A1X2I6H7</accession>
<evidence type="ECO:0000313" key="5">
    <source>
        <dbReference type="Proteomes" id="UP000193560"/>
    </source>
</evidence>
<organism evidence="4 5">
    <name type="scientific">Absidia repens</name>
    <dbReference type="NCBI Taxonomy" id="90262"/>
    <lineage>
        <taxon>Eukaryota</taxon>
        <taxon>Fungi</taxon>
        <taxon>Fungi incertae sedis</taxon>
        <taxon>Mucoromycota</taxon>
        <taxon>Mucoromycotina</taxon>
        <taxon>Mucoromycetes</taxon>
        <taxon>Mucorales</taxon>
        <taxon>Cunninghamellaceae</taxon>
        <taxon>Absidia</taxon>
    </lineage>
</organism>
<comment type="caution">
    <text evidence="4">The sequence shown here is derived from an EMBL/GenBank/DDBJ whole genome shotgun (WGS) entry which is preliminary data.</text>
</comment>
<evidence type="ECO:0000256" key="3">
    <source>
        <dbReference type="SAM" id="Phobius"/>
    </source>
</evidence>
<evidence type="ECO:0000256" key="2">
    <source>
        <dbReference type="SAM" id="MobiDB-lite"/>
    </source>
</evidence>
<keyword evidence="3" id="KW-0812">Transmembrane</keyword>
<dbReference type="EMBL" id="MCGE01000027">
    <property type="protein sequence ID" value="ORZ09490.1"/>
    <property type="molecule type" value="Genomic_DNA"/>
</dbReference>
<dbReference type="Proteomes" id="UP000193560">
    <property type="component" value="Unassembled WGS sequence"/>
</dbReference>
<feature type="compositionally biased region" description="Low complexity" evidence="2">
    <location>
        <begin position="119"/>
        <end position="141"/>
    </location>
</feature>
<dbReference type="AlphaFoldDB" id="A0A1X2I6H7"/>
<evidence type="ECO:0000256" key="1">
    <source>
        <dbReference type="SAM" id="Coils"/>
    </source>
</evidence>
<keyword evidence="3" id="KW-1133">Transmembrane helix</keyword>
<feature type="transmembrane region" description="Helical" evidence="3">
    <location>
        <begin position="510"/>
        <end position="527"/>
    </location>
</feature>
<reference evidence="4 5" key="1">
    <citation type="submission" date="2016-07" db="EMBL/GenBank/DDBJ databases">
        <title>Pervasive Adenine N6-methylation of Active Genes in Fungi.</title>
        <authorList>
            <consortium name="DOE Joint Genome Institute"/>
            <person name="Mondo S.J."/>
            <person name="Dannebaum R.O."/>
            <person name="Kuo R.C."/>
            <person name="Labutti K."/>
            <person name="Haridas S."/>
            <person name="Kuo A."/>
            <person name="Salamov A."/>
            <person name="Ahrendt S.R."/>
            <person name="Lipzen A."/>
            <person name="Sullivan W."/>
            <person name="Andreopoulos W.B."/>
            <person name="Clum A."/>
            <person name="Lindquist E."/>
            <person name="Daum C."/>
            <person name="Ramamoorthy G.K."/>
            <person name="Gryganskyi A."/>
            <person name="Culley D."/>
            <person name="Magnuson J.K."/>
            <person name="James T.Y."/>
            <person name="O'Malley M.A."/>
            <person name="Stajich J.E."/>
            <person name="Spatafora J.W."/>
            <person name="Visel A."/>
            <person name="Grigoriev I.V."/>
        </authorList>
    </citation>
    <scope>NUCLEOTIDE SEQUENCE [LARGE SCALE GENOMIC DNA]</scope>
    <source>
        <strain evidence="4 5">NRRL 1336</strain>
    </source>
</reference>
<sequence>MEYHEIRSFINQDRPRALVTLTSVSTINASTTSATTDGDNLSLGYSSDDSFDSYDTPLRQTSILEHQTRRYYQLPVSPLPQKKQHWQIQPPHSSAEKRESNSSLSKKFVQGVQSLKNKMTSFSPSGMSSTSEGSLSSSFASDEYHSLGPSSSYDHPYDTTHITQSEISTNSIPPVHPHDSSAMDQEIASHLSPIPNPNHTLVRCHPLVTSLPSSNHSHSQHSYLPSRTHRLTTQQQSMFAATHELLASGIISPTSLSSASKRSKVRKRLNSIWKRHLFKPASTPRPTRKWTIKNNHLAPHPHQGNTMGDVRVTPKSHLDALALPFEVSSDRSSQVSLLASSFQPPISGTNTNRTQSRAPATILAQVSEHIQKLQCLVDIEVQLVEDHQRDIEFYTNQLEQLDHDVQYLNHKVSVTLSNIENNMDPLQEDIQRTLPLLVQLHSNHQLTVMKFTNEVLRNKAKDTFSILQSKVKSAERHIRRWDSITFWALLISVVLLTCMFILWLIYTTGVVVTSALLLVLVTLFYDAS</sequence>
<feature type="transmembrane region" description="Helical" evidence="3">
    <location>
        <begin position="484"/>
        <end position="504"/>
    </location>
</feature>
<evidence type="ECO:0000313" key="4">
    <source>
        <dbReference type="EMBL" id="ORZ09490.1"/>
    </source>
</evidence>
<feature type="coiled-coil region" evidence="1">
    <location>
        <begin position="384"/>
        <end position="411"/>
    </location>
</feature>
<proteinExistence type="predicted"/>
<dbReference type="OrthoDB" id="2290736at2759"/>
<gene>
    <name evidence="4" type="ORF">BCR42DRAFT_423522</name>
</gene>
<name>A0A1X2I6H7_9FUNG</name>
<keyword evidence="5" id="KW-1185">Reference proteome</keyword>
<protein>
    <submittedName>
        <fullName evidence="4">Uncharacterized protein</fullName>
    </submittedName>
</protein>
<feature type="region of interest" description="Disordered" evidence="2">
    <location>
        <begin position="78"/>
        <end position="105"/>
    </location>
</feature>
<keyword evidence="1" id="KW-0175">Coiled coil</keyword>
<keyword evidence="3" id="KW-0472">Membrane</keyword>